<feature type="non-terminal residue" evidence="1">
    <location>
        <position position="1"/>
    </location>
</feature>
<name>A0A0S3RQE2_PHAAN</name>
<reference evidence="1 2" key="1">
    <citation type="journal article" date="2015" name="Sci. Rep.">
        <title>The power of single molecule real-time sequencing technology in the de novo assembly of a eukaryotic genome.</title>
        <authorList>
            <person name="Sakai H."/>
            <person name="Naito K."/>
            <person name="Ogiso-Tanaka E."/>
            <person name="Takahashi Y."/>
            <person name="Iseki K."/>
            <person name="Muto C."/>
            <person name="Satou K."/>
            <person name="Teruya K."/>
            <person name="Shiroma A."/>
            <person name="Shimoji M."/>
            <person name="Hirano T."/>
            <person name="Itoh T."/>
            <person name="Kaga A."/>
            <person name="Tomooka N."/>
        </authorList>
    </citation>
    <scope>NUCLEOTIDE SEQUENCE [LARGE SCALE GENOMIC DNA]</scope>
    <source>
        <strain evidence="2">cv. Shumari</strain>
    </source>
</reference>
<sequence>KDKMKSKGVWVIMMIMLVLIGSDYNVSSVQIRSKDVADGLDCEGRYTWECSPLAVLPSLYLRCVRDCCRRCCKKHYKVLDCRSHCTNTTTGM</sequence>
<dbReference type="EMBL" id="AP015036">
    <property type="protein sequence ID" value="BAT82797.1"/>
    <property type="molecule type" value="Genomic_DNA"/>
</dbReference>
<gene>
    <name evidence="1" type="primary">Vigan.03G286300</name>
    <name evidence="1" type="ORF">VIGAN_03286300</name>
</gene>
<keyword evidence="2" id="KW-1185">Reference proteome</keyword>
<dbReference type="Proteomes" id="UP000291084">
    <property type="component" value="Chromosome 3"/>
</dbReference>
<dbReference type="AlphaFoldDB" id="A0A0S3RQE2"/>
<evidence type="ECO:0000313" key="1">
    <source>
        <dbReference type="EMBL" id="BAT82797.1"/>
    </source>
</evidence>
<accession>A0A0S3RQE2</accession>
<evidence type="ECO:0000313" key="2">
    <source>
        <dbReference type="Proteomes" id="UP000291084"/>
    </source>
</evidence>
<proteinExistence type="predicted"/>
<organism evidence="1 2">
    <name type="scientific">Vigna angularis var. angularis</name>
    <dbReference type="NCBI Taxonomy" id="157739"/>
    <lineage>
        <taxon>Eukaryota</taxon>
        <taxon>Viridiplantae</taxon>
        <taxon>Streptophyta</taxon>
        <taxon>Embryophyta</taxon>
        <taxon>Tracheophyta</taxon>
        <taxon>Spermatophyta</taxon>
        <taxon>Magnoliopsida</taxon>
        <taxon>eudicotyledons</taxon>
        <taxon>Gunneridae</taxon>
        <taxon>Pentapetalae</taxon>
        <taxon>rosids</taxon>
        <taxon>fabids</taxon>
        <taxon>Fabales</taxon>
        <taxon>Fabaceae</taxon>
        <taxon>Papilionoideae</taxon>
        <taxon>50 kb inversion clade</taxon>
        <taxon>NPAAA clade</taxon>
        <taxon>indigoferoid/millettioid clade</taxon>
        <taxon>Phaseoleae</taxon>
        <taxon>Vigna</taxon>
    </lineage>
</organism>
<protein>
    <submittedName>
        <fullName evidence="1">Uncharacterized protein</fullName>
    </submittedName>
</protein>